<dbReference type="PRINTS" id="PR00747">
    <property type="entry name" value="GLYHDRLASE47"/>
</dbReference>
<comment type="catalytic activity">
    <reaction evidence="9">
        <text>N(4)-(alpha-D-Man-(1-&gt;2)-alpha-D-Man-(1-&gt;2)-alpha-D-Man-(1-&gt;3)-[alpha-D-Man-(1-&gt;2)-alpha-D-Man-(1-&gt;3)-[alpha-D-Man-(1-&gt;2)-alpha-D-Man-(1-&gt;6)]-alpha-D-Man-(1-&gt;6)]-beta-D-Man-(1-&gt;4)-beta-D-GlcNAc-(1-&gt;4)-beta-D-GlcNAc)-L-asparaginyl-[protein] (N-glucan mannose isomer 9A1,2,3B1,2,3) + 4 H2O = N(4)-(alpha-D-Man-(1-&gt;3)-[alpha-D-Man-(1-&gt;3)-[alpha-D-Man-(1-&gt;6)]-alpha-D-Man-(1-&gt;6)]-beta-D-Man-(1-&gt;4)-beta-D-GlcNAc-(1-&gt;4)-beta-D-GlcNAc)-L-asparaginyl-[protein] (N-glucan mannose isomer 5A1,2) + 4 beta-D-mannose</text>
        <dbReference type="Rhea" id="RHEA:56008"/>
        <dbReference type="Rhea" id="RHEA-COMP:14356"/>
        <dbReference type="Rhea" id="RHEA-COMP:14367"/>
        <dbReference type="ChEBI" id="CHEBI:15377"/>
        <dbReference type="ChEBI" id="CHEBI:28563"/>
        <dbReference type="ChEBI" id="CHEBI:59087"/>
        <dbReference type="ChEBI" id="CHEBI:139493"/>
        <dbReference type="EC" id="3.2.1.113"/>
    </reaction>
</comment>
<feature type="active site" description="Proton donor" evidence="10">
    <location>
        <position position="415"/>
    </location>
</feature>
<evidence type="ECO:0000256" key="11">
    <source>
        <dbReference type="PIRSR" id="PIRSR601382-2"/>
    </source>
</evidence>
<evidence type="ECO:0000256" key="8">
    <source>
        <dbReference type="ARBA" id="ARBA00047669"/>
    </source>
</evidence>
<keyword evidence="7 12" id="KW-1015">Disulfide bond</keyword>
<dbReference type="InterPro" id="IPR001382">
    <property type="entry name" value="Glyco_hydro_47"/>
</dbReference>
<gene>
    <name evidence="14" type="ORF">BDQ12DRAFT_711860</name>
</gene>
<evidence type="ECO:0000256" key="7">
    <source>
        <dbReference type="ARBA" id="ARBA00023157"/>
    </source>
</evidence>
<dbReference type="GO" id="GO:0016020">
    <property type="term" value="C:membrane"/>
    <property type="evidence" value="ECO:0007669"/>
    <property type="project" value="InterPro"/>
</dbReference>
<accession>A0A5C3M3H5</accession>
<keyword evidence="4 11" id="KW-0479">Metal-binding</keyword>
<evidence type="ECO:0000256" key="3">
    <source>
        <dbReference type="ARBA" id="ARBA00007658"/>
    </source>
</evidence>
<name>A0A5C3M3H5_9AGAR</name>
<dbReference type="InterPro" id="IPR036026">
    <property type="entry name" value="Seven-hairpin_glycosidases"/>
</dbReference>
<feature type="binding site" evidence="11">
    <location>
        <position position="542"/>
    </location>
    <ligand>
        <name>Ca(2+)</name>
        <dbReference type="ChEBI" id="CHEBI:29108"/>
    </ligand>
</feature>
<dbReference type="Pfam" id="PF01532">
    <property type="entry name" value="Glyco_hydro_47"/>
    <property type="match status" value="1"/>
</dbReference>
<evidence type="ECO:0000313" key="15">
    <source>
        <dbReference type="Proteomes" id="UP000308652"/>
    </source>
</evidence>
<dbReference type="Proteomes" id="UP000308652">
    <property type="component" value="Unassembled WGS sequence"/>
</dbReference>
<dbReference type="OrthoDB" id="8118055at2759"/>
<dbReference type="InterPro" id="IPR050749">
    <property type="entry name" value="Glycosyl_Hydrolase_47"/>
</dbReference>
<comment type="catalytic activity">
    <reaction evidence="8">
        <text>N(4)-(alpha-D-Man-(1-&gt;2)-alpha-D-Man-(1-&gt;2)-alpha-D-Man-(1-&gt;3)-[alpha-D-Man-(1-&gt;3)-[alpha-D-Man-(1-&gt;2)-alpha-D-Man-(1-&gt;6)]-alpha-D-Man-(1-&gt;6)]-beta-D-Man-(1-&gt;4)-beta-D-GlcNAc-(1-&gt;4)-beta-D-GlcNAc)-L-asparaginyl-[protein] (N-glucan mannose isomer 8A1,2,3B1,3) + 3 H2O = N(4)-(alpha-D-Man-(1-&gt;3)-[alpha-D-Man-(1-&gt;3)-[alpha-D-Man-(1-&gt;6)]-alpha-D-Man-(1-&gt;6)]-beta-D-Man-(1-&gt;4)-beta-D-GlcNAc-(1-&gt;4)-beta-D-GlcNAc)-L-asparaginyl-[protein] (N-glucan mannose isomer 5A1,2) + 3 beta-D-mannose</text>
        <dbReference type="Rhea" id="RHEA:56028"/>
        <dbReference type="Rhea" id="RHEA-COMP:14358"/>
        <dbReference type="Rhea" id="RHEA-COMP:14367"/>
        <dbReference type="ChEBI" id="CHEBI:15377"/>
        <dbReference type="ChEBI" id="CHEBI:28563"/>
        <dbReference type="ChEBI" id="CHEBI:59087"/>
        <dbReference type="ChEBI" id="CHEBI:60628"/>
        <dbReference type="EC" id="3.2.1.113"/>
    </reaction>
</comment>
<sequence length="561" mass="62934">MYRRLSRYSRLLLLALLTLCFCAYLYLVSVSGSSKQAKSPVKPATKLDPNDANISVGLLLPADLSRQSAITQAFKNAWRAYEQDAMGSDEYHPISHKGSNISLSGGIGYTVVDAIDTMYIMGLSSDYARARLWINKQLTFDREGTFSTFETTIRVLGGLLSTYHLTMDDLYLERAIDLADRILPAFDTHSGLPLPSINLAKKIGVPDEHSPRTISTAEASTLQLEFRYLAELTGNEKYWRKAENAMSVIEKANPPYNLVPIHMNVHDGTFMSSDIRLGSRGDSYYEYLLKQFLQTARTEPIYKKLYEGAMQGVHDRLVQKSPTKGATYISELLPQGSHNGEITWGRQARQDHLVCFLAGSLMLGATTTSSIRNSVSIPPRMDELSPKGQRDWKTGLELLETCMYTHETSTGLSPEIVQFNTLPNTSTGSDKDWYIKNSRKGGPSGYDARYMLRPETVESLFIAWRLTGDVRYRDYSWAIFSSIEKYCRLPGGGYATILDVDTVPVSHDDKQETFFLSETLKYLYLTFANSSVLPLDKYVFNTEAHPLPIFNPSITPAYPSS</sequence>
<dbReference type="GO" id="GO:0005975">
    <property type="term" value="P:carbohydrate metabolic process"/>
    <property type="evidence" value="ECO:0007669"/>
    <property type="project" value="InterPro"/>
</dbReference>
<evidence type="ECO:0000256" key="6">
    <source>
        <dbReference type="ARBA" id="ARBA00022837"/>
    </source>
</evidence>
<dbReference type="PANTHER" id="PTHR11742:SF55">
    <property type="entry name" value="ENDOPLASMIC RETICULUM MANNOSYL-OLIGOSACCHARIDE 1,2-ALPHA-MANNOSIDASE"/>
    <property type="match status" value="1"/>
</dbReference>
<evidence type="ECO:0000256" key="4">
    <source>
        <dbReference type="ARBA" id="ARBA00022723"/>
    </source>
</evidence>
<feature type="disulfide bond" evidence="12">
    <location>
        <begin position="355"/>
        <end position="402"/>
    </location>
</feature>
<dbReference type="STRING" id="68775.A0A5C3M3H5"/>
<feature type="active site" description="Proton donor" evidence="10">
    <location>
        <position position="150"/>
    </location>
</feature>
<reference evidence="14 15" key="1">
    <citation type="journal article" date="2019" name="Nat. Ecol. Evol.">
        <title>Megaphylogeny resolves global patterns of mushroom evolution.</title>
        <authorList>
            <person name="Varga T."/>
            <person name="Krizsan K."/>
            <person name="Foldi C."/>
            <person name="Dima B."/>
            <person name="Sanchez-Garcia M."/>
            <person name="Sanchez-Ramirez S."/>
            <person name="Szollosi G.J."/>
            <person name="Szarkandi J.G."/>
            <person name="Papp V."/>
            <person name="Albert L."/>
            <person name="Andreopoulos W."/>
            <person name="Angelini C."/>
            <person name="Antonin V."/>
            <person name="Barry K.W."/>
            <person name="Bougher N.L."/>
            <person name="Buchanan P."/>
            <person name="Buyck B."/>
            <person name="Bense V."/>
            <person name="Catcheside P."/>
            <person name="Chovatia M."/>
            <person name="Cooper J."/>
            <person name="Damon W."/>
            <person name="Desjardin D."/>
            <person name="Finy P."/>
            <person name="Geml J."/>
            <person name="Haridas S."/>
            <person name="Hughes K."/>
            <person name="Justo A."/>
            <person name="Karasinski D."/>
            <person name="Kautmanova I."/>
            <person name="Kiss B."/>
            <person name="Kocsube S."/>
            <person name="Kotiranta H."/>
            <person name="LaButti K.M."/>
            <person name="Lechner B.E."/>
            <person name="Liimatainen K."/>
            <person name="Lipzen A."/>
            <person name="Lukacs Z."/>
            <person name="Mihaltcheva S."/>
            <person name="Morgado L.N."/>
            <person name="Niskanen T."/>
            <person name="Noordeloos M.E."/>
            <person name="Ohm R.A."/>
            <person name="Ortiz-Santana B."/>
            <person name="Ovrebo C."/>
            <person name="Racz N."/>
            <person name="Riley R."/>
            <person name="Savchenko A."/>
            <person name="Shiryaev A."/>
            <person name="Soop K."/>
            <person name="Spirin V."/>
            <person name="Szebenyi C."/>
            <person name="Tomsovsky M."/>
            <person name="Tulloss R.E."/>
            <person name="Uehling J."/>
            <person name="Grigoriev I.V."/>
            <person name="Vagvolgyi C."/>
            <person name="Papp T."/>
            <person name="Martin F.M."/>
            <person name="Miettinen O."/>
            <person name="Hibbett D.S."/>
            <person name="Nagy L.G."/>
        </authorList>
    </citation>
    <scope>NUCLEOTIDE SEQUENCE [LARGE SCALE GENOMIC DNA]</scope>
    <source>
        <strain evidence="14 15">CBS 166.37</strain>
    </source>
</reference>
<evidence type="ECO:0000313" key="14">
    <source>
        <dbReference type="EMBL" id="TFK39752.1"/>
    </source>
</evidence>
<evidence type="ECO:0000256" key="5">
    <source>
        <dbReference type="ARBA" id="ARBA00022801"/>
    </source>
</evidence>
<keyword evidence="5 13" id="KW-0378">Hydrolase</keyword>
<organism evidence="14 15">
    <name type="scientific">Crucibulum laeve</name>
    <dbReference type="NCBI Taxonomy" id="68775"/>
    <lineage>
        <taxon>Eukaryota</taxon>
        <taxon>Fungi</taxon>
        <taxon>Dikarya</taxon>
        <taxon>Basidiomycota</taxon>
        <taxon>Agaricomycotina</taxon>
        <taxon>Agaricomycetes</taxon>
        <taxon>Agaricomycetidae</taxon>
        <taxon>Agaricales</taxon>
        <taxon>Agaricineae</taxon>
        <taxon>Nidulariaceae</taxon>
        <taxon>Crucibulum</taxon>
    </lineage>
</organism>
<feature type="active site" evidence="10">
    <location>
        <position position="455"/>
    </location>
</feature>
<dbReference type="SUPFAM" id="SSF48225">
    <property type="entry name" value="Seven-hairpin glycosidases"/>
    <property type="match status" value="1"/>
</dbReference>
<comment type="pathway">
    <text evidence="2">Protein modification; protein glycosylation.</text>
</comment>
<evidence type="ECO:0000256" key="9">
    <source>
        <dbReference type="ARBA" id="ARBA00048605"/>
    </source>
</evidence>
<protein>
    <recommendedName>
        <fullName evidence="13">alpha-1,2-Mannosidase</fullName>
        <ecNumber evidence="13">3.2.1.-</ecNumber>
    </recommendedName>
</protein>
<dbReference type="GO" id="GO:0036503">
    <property type="term" value="P:ERAD pathway"/>
    <property type="evidence" value="ECO:0007669"/>
    <property type="project" value="UniProtKB-ARBA"/>
</dbReference>
<dbReference type="AlphaFoldDB" id="A0A5C3M3H5"/>
<keyword evidence="15" id="KW-1185">Reference proteome</keyword>
<evidence type="ECO:0000256" key="12">
    <source>
        <dbReference type="PIRSR" id="PIRSR601382-3"/>
    </source>
</evidence>
<proteinExistence type="inferred from homology"/>
<evidence type="ECO:0000256" key="2">
    <source>
        <dbReference type="ARBA" id="ARBA00004922"/>
    </source>
</evidence>
<dbReference type="PANTHER" id="PTHR11742">
    <property type="entry name" value="MANNOSYL-OLIGOSACCHARIDE ALPHA-1,2-MANNOSIDASE-RELATED"/>
    <property type="match status" value="1"/>
</dbReference>
<evidence type="ECO:0000256" key="10">
    <source>
        <dbReference type="PIRSR" id="PIRSR601382-1"/>
    </source>
</evidence>
<keyword evidence="13" id="KW-0326">Glycosidase</keyword>
<feature type="active site" evidence="10">
    <location>
        <position position="282"/>
    </location>
</feature>
<dbReference type="InterPro" id="IPR012341">
    <property type="entry name" value="6hp_glycosidase-like_sf"/>
</dbReference>
<keyword evidence="6 11" id="KW-0106">Calcium</keyword>
<dbReference type="GO" id="GO:0005783">
    <property type="term" value="C:endoplasmic reticulum"/>
    <property type="evidence" value="ECO:0007669"/>
    <property type="project" value="TreeGrafter"/>
</dbReference>
<dbReference type="Gene3D" id="1.50.10.10">
    <property type="match status" value="1"/>
</dbReference>
<comment type="similarity">
    <text evidence="3 13">Belongs to the glycosyl hydrolase 47 family.</text>
</comment>
<comment type="cofactor">
    <cofactor evidence="1 11">
        <name>Ca(2+)</name>
        <dbReference type="ChEBI" id="CHEBI:29108"/>
    </cofactor>
</comment>
<evidence type="ECO:0000256" key="1">
    <source>
        <dbReference type="ARBA" id="ARBA00001913"/>
    </source>
</evidence>
<dbReference type="GO" id="GO:0004571">
    <property type="term" value="F:mannosyl-oligosaccharide 1,2-alpha-mannosidase activity"/>
    <property type="evidence" value="ECO:0007669"/>
    <property type="project" value="UniProtKB-EC"/>
</dbReference>
<dbReference type="GO" id="GO:0005509">
    <property type="term" value="F:calcium ion binding"/>
    <property type="evidence" value="ECO:0007669"/>
    <property type="project" value="InterPro"/>
</dbReference>
<evidence type="ECO:0000256" key="13">
    <source>
        <dbReference type="RuleBase" id="RU361193"/>
    </source>
</evidence>
<dbReference type="EC" id="3.2.1.-" evidence="13"/>
<dbReference type="EMBL" id="ML213598">
    <property type="protein sequence ID" value="TFK39752.1"/>
    <property type="molecule type" value="Genomic_DNA"/>
</dbReference>